<dbReference type="RefSeq" id="WP_085422831.1">
    <property type="nucleotide sequence ID" value="NZ_FXAF01000006.1"/>
</dbReference>
<accession>A0A1X7FCN2</accession>
<gene>
    <name evidence="1" type="ORF">SAMN02982989_2682</name>
</gene>
<organism evidence="1 2">
    <name type="scientific">Xaviernesmea oryzae</name>
    <dbReference type="NCBI Taxonomy" id="464029"/>
    <lineage>
        <taxon>Bacteria</taxon>
        <taxon>Pseudomonadati</taxon>
        <taxon>Pseudomonadota</taxon>
        <taxon>Alphaproteobacteria</taxon>
        <taxon>Hyphomicrobiales</taxon>
        <taxon>Rhizobiaceae</taxon>
        <taxon>Rhizobium/Agrobacterium group</taxon>
        <taxon>Xaviernesmea</taxon>
    </lineage>
</organism>
<proteinExistence type="predicted"/>
<protein>
    <recommendedName>
        <fullName evidence="3">WYL domain-containing protein</fullName>
    </recommendedName>
</protein>
<evidence type="ECO:0000313" key="1">
    <source>
        <dbReference type="EMBL" id="SMF49961.1"/>
    </source>
</evidence>
<dbReference type="AlphaFoldDB" id="A0A1X7FCN2"/>
<keyword evidence="2" id="KW-1185">Reference proteome</keyword>
<evidence type="ECO:0008006" key="3">
    <source>
        <dbReference type="Google" id="ProtNLM"/>
    </source>
</evidence>
<dbReference type="Proteomes" id="UP000192903">
    <property type="component" value="Unassembled WGS sequence"/>
</dbReference>
<dbReference type="PROSITE" id="PS52050">
    <property type="entry name" value="WYL"/>
    <property type="match status" value="1"/>
</dbReference>
<name>A0A1X7FCN2_9HYPH</name>
<dbReference type="EMBL" id="FXAF01000006">
    <property type="protein sequence ID" value="SMF49961.1"/>
    <property type="molecule type" value="Genomic_DNA"/>
</dbReference>
<sequence length="94" mass="10658">MAYADIIRDAIDRRKVLELRYKDVARKVRPHILGYVGEGELALSGWQISGTGAGWRLFHVNDISALSKTEQSFHGTARGYNRNDPAFSRIIDRI</sequence>
<evidence type="ECO:0000313" key="2">
    <source>
        <dbReference type="Proteomes" id="UP000192903"/>
    </source>
</evidence>
<dbReference type="STRING" id="464029.SAMN02982989_2682"/>
<dbReference type="OrthoDB" id="852720at2"/>
<reference evidence="2" key="1">
    <citation type="submission" date="2017-04" db="EMBL/GenBank/DDBJ databases">
        <authorList>
            <person name="Varghese N."/>
            <person name="Submissions S."/>
        </authorList>
    </citation>
    <scope>NUCLEOTIDE SEQUENCE [LARGE SCALE GENOMIC DNA]</scope>
    <source>
        <strain evidence="2">B4P</strain>
    </source>
</reference>